<dbReference type="OrthoDB" id="7595207at2"/>
<evidence type="ECO:0000313" key="4">
    <source>
        <dbReference type="Proteomes" id="UP000427906"/>
    </source>
</evidence>
<gene>
    <name evidence="3" type="ORF">DSCA_54240</name>
</gene>
<dbReference type="Gene3D" id="6.10.30.10">
    <property type="match status" value="1"/>
</dbReference>
<dbReference type="InterPro" id="IPR012340">
    <property type="entry name" value="NA-bd_OB-fold"/>
</dbReference>
<protein>
    <recommendedName>
        <fullName evidence="5">Transcriptional regulator</fullName>
    </recommendedName>
</protein>
<dbReference type="Pfam" id="PF01796">
    <property type="entry name" value="OB_ChsH2_C"/>
    <property type="match status" value="1"/>
</dbReference>
<evidence type="ECO:0000313" key="3">
    <source>
        <dbReference type="EMBL" id="BBO71494.1"/>
    </source>
</evidence>
<name>A0A5K7YYT4_9BACT</name>
<feature type="domain" description="ChsH2 C-terminal OB-fold" evidence="1">
    <location>
        <begin position="50"/>
        <end position="119"/>
    </location>
</feature>
<accession>A0A5K7YYT4</accession>
<dbReference type="Proteomes" id="UP000427906">
    <property type="component" value="Chromosome"/>
</dbReference>
<dbReference type="Pfam" id="PF12172">
    <property type="entry name" value="zf-ChsH2"/>
    <property type="match status" value="1"/>
</dbReference>
<dbReference type="PANTHER" id="PTHR34075:SF5">
    <property type="entry name" value="BLR3430 PROTEIN"/>
    <property type="match status" value="1"/>
</dbReference>
<dbReference type="InterPro" id="IPR022002">
    <property type="entry name" value="ChsH2_Znr"/>
</dbReference>
<proteinExistence type="predicted"/>
<dbReference type="InterPro" id="IPR052513">
    <property type="entry name" value="Thioester_dehydratase-like"/>
</dbReference>
<reference evidence="3 4" key="1">
    <citation type="submission" date="2019-11" db="EMBL/GenBank/DDBJ databases">
        <title>Comparative genomics of hydrocarbon-degrading Desulfosarcina strains.</title>
        <authorList>
            <person name="Watanabe M."/>
            <person name="Kojima H."/>
            <person name="Fukui M."/>
        </authorList>
    </citation>
    <scope>NUCLEOTIDE SEQUENCE [LARGE SCALE GENOMIC DNA]</scope>
    <source>
        <strain evidence="3 4">PL12</strain>
    </source>
</reference>
<evidence type="ECO:0000259" key="1">
    <source>
        <dbReference type="Pfam" id="PF01796"/>
    </source>
</evidence>
<dbReference type="SUPFAM" id="SSF50249">
    <property type="entry name" value="Nucleic acid-binding proteins"/>
    <property type="match status" value="1"/>
</dbReference>
<dbReference type="RefSeq" id="WP_155319318.1">
    <property type="nucleotide sequence ID" value="NZ_AP021874.1"/>
</dbReference>
<dbReference type="InterPro" id="IPR002878">
    <property type="entry name" value="ChsH2_C"/>
</dbReference>
<organism evidence="3 4">
    <name type="scientific">Desulfosarcina alkanivorans</name>
    <dbReference type="NCBI Taxonomy" id="571177"/>
    <lineage>
        <taxon>Bacteria</taxon>
        <taxon>Pseudomonadati</taxon>
        <taxon>Thermodesulfobacteriota</taxon>
        <taxon>Desulfobacteria</taxon>
        <taxon>Desulfobacterales</taxon>
        <taxon>Desulfosarcinaceae</taxon>
        <taxon>Desulfosarcina</taxon>
    </lineage>
</organism>
<evidence type="ECO:0000259" key="2">
    <source>
        <dbReference type="Pfam" id="PF12172"/>
    </source>
</evidence>
<dbReference type="PANTHER" id="PTHR34075">
    <property type="entry name" value="BLR3430 PROTEIN"/>
    <property type="match status" value="1"/>
</dbReference>
<dbReference type="KEGG" id="dalk:DSCA_54240"/>
<dbReference type="AlphaFoldDB" id="A0A5K7YYT4"/>
<sequence>MSHDRAFSDMSFRQFLSEEKLMGCRCRKCGHRYLPPKPICTHCFSRDLEWVEMPETGKLAAFTCITVGPPAMKQEGYGRKNPYCSGVIELAEGLRVDARIRGLDPKRPELIRVGMPMRIDYIHQERDGGKSTVLGFRPA</sequence>
<dbReference type="EMBL" id="AP021874">
    <property type="protein sequence ID" value="BBO71494.1"/>
    <property type="molecule type" value="Genomic_DNA"/>
</dbReference>
<evidence type="ECO:0008006" key="5">
    <source>
        <dbReference type="Google" id="ProtNLM"/>
    </source>
</evidence>
<keyword evidence="4" id="KW-1185">Reference proteome</keyword>
<feature type="domain" description="ChsH2 rubredoxin-like zinc ribbon" evidence="2">
    <location>
        <begin position="15"/>
        <end position="49"/>
    </location>
</feature>